<reference evidence="1" key="1">
    <citation type="submission" date="2017-07" db="EMBL/GenBank/DDBJ databases">
        <authorList>
            <person name="Mikheyev A."/>
            <person name="Grau M."/>
        </authorList>
    </citation>
    <scope>NUCLEOTIDE SEQUENCE</scope>
    <source>
        <tissue evidence="1">Venom_gland</tissue>
    </source>
</reference>
<proteinExistence type="predicted"/>
<evidence type="ECO:0000313" key="1">
    <source>
        <dbReference type="EMBL" id="LAA50714.1"/>
    </source>
</evidence>
<accession>A0A2D4FTA3</accession>
<name>A0A2D4FTA3_MICCO</name>
<organism evidence="1">
    <name type="scientific">Micrurus corallinus</name>
    <name type="common">Brazilian coral snake</name>
    <dbReference type="NCBI Taxonomy" id="54390"/>
    <lineage>
        <taxon>Eukaryota</taxon>
        <taxon>Metazoa</taxon>
        <taxon>Chordata</taxon>
        <taxon>Craniata</taxon>
        <taxon>Vertebrata</taxon>
        <taxon>Euteleostomi</taxon>
        <taxon>Lepidosauria</taxon>
        <taxon>Squamata</taxon>
        <taxon>Bifurcata</taxon>
        <taxon>Unidentata</taxon>
        <taxon>Episquamata</taxon>
        <taxon>Toxicofera</taxon>
        <taxon>Serpentes</taxon>
        <taxon>Colubroidea</taxon>
        <taxon>Elapidae</taxon>
        <taxon>Elapinae</taxon>
        <taxon>Micrurus</taxon>
    </lineage>
</organism>
<protein>
    <submittedName>
        <fullName evidence="1">Uncharacterized protein</fullName>
    </submittedName>
</protein>
<dbReference type="AlphaFoldDB" id="A0A2D4FTA3"/>
<sequence>MTLHNDNTAVSCSHRTALHDLHCWLSASKVHRQPAGGLASPLAALELPLLLSHGPVTSSLPLHPDCLAMEILVPITVVNQRLADGQHCPVSLSRAGSISLSS</sequence>
<reference evidence="1" key="2">
    <citation type="submission" date="2017-11" db="EMBL/GenBank/DDBJ databases">
        <title>Coralsnake Venomics: Analyses of Venom Gland Transcriptomes and Proteomes of Six Brazilian Taxa.</title>
        <authorList>
            <person name="Aird S.D."/>
            <person name="Jorge da Silva N."/>
            <person name="Qiu L."/>
            <person name="Villar-Briones A."/>
            <person name="Aparecida-Saddi V."/>
            <person name="Campos-Telles M.P."/>
            <person name="Grau M."/>
            <person name="Mikheyev A.S."/>
        </authorList>
    </citation>
    <scope>NUCLEOTIDE SEQUENCE</scope>
    <source>
        <tissue evidence="1">Venom_gland</tissue>
    </source>
</reference>
<dbReference type="EMBL" id="IACJ01089239">
    <property type="protein sequence ID" value="LAA50714.1"/>
    <property type="molecule type" value="Transcribed_RNA"/>
</dbReference>